<dbReference type="AlphaFoldDB" id="X0U5L8"/>
<proteinExistence type="predicted"/>
<dbReference type="InterPro" id="IPR023214">
    <property type="entry name" value="HAD_sf"/>
</dbReference>
<gene>
    <name evidence="1" type="ORF">S01H1_01931</name>
</gene>
<dbReference type="InterPro" id="IPR036412">
    <property type="entry name" value="HAD-like_sf"/>
</dbReference>
<reference evidence="1" key="1">
    <citation type="journal article" date="2014" name="Front. Microbiol.">
        <title>High frequency of phylogenetically diverse reductive dehalogenase-homologous genes in deep subseafloor sedimentary metagenomes.</title>
        <authorList>
            <person name="Kawai M."/>
            <person name="Futagami T."/>
            <person name="Toyoda A."/>
            <person name="Takaki Y."/>
            <person name="Nishi S."/>
            <person name="Hori S."/>
            <person name="Arai W."/>
            <person name="Tsubouchi T."/>
            <person name="Morono Y."/>
            <person name="Uchiyama I."/>
            <person name="Ito T."/>
            <person name="Fujiyama A."/>
            <person name="Inagaki F."/>
            <person name="Takami H."/>
        </authorList>
    </citation>
    <scope>NUCLEOTIDE SEQUENCE</scope>
    <source>
        <strain evidence="1">Expedition CK06-06</strain>
    </source>
</reference>
<dbReference type="SUPFAM" id="SSF56784">
    <property type="entry name" value="HAD-like"/>
    <property type="match status" value="1"/>
</dbReference>
<organism evidence="1">
    <name type="scientific">marine sediment metagenome</name>
    <dbReference type="NCBI Taxonomy" id="412755"/>
    <lineage>
        <taxon>unclassified sequences</taxon>
        <taxon>metagenomes</taxon>
        <taxon>ecological metagenomes</taxon>
    </lineage>
</organism>
<dbReference type="EMBL" id="BARS01000886">
    <property type="protein sequence ID" value="GAF83800.1"/>
    <property type="molecule type" value="Genomic_DNA"/>
</dbReference>
<dbReference type="Gene3D" id="1.10.260.80">
    <property type="match status" value="1"/>
</dbReference>
<protein>
    <submittedName>
        <fullName evidence="1">Uncharacterized protein</fullName>
    </submittedName>
</protein>
<name>X0U5L8_9ZZZZ</name>
<evidence type="ECO:0000313" key="1">
    <source>
        <dbReference type="EMBL" id="GAF83800.1"/>
    </source>
</evidence>
<dbReference type="PANTHER" id="PTHR43885">
    <property type="entry name" value="HALOACID DEHALOGENASE-LIKE HYDROLASE"/>
    <property type="match status" value="1"/>
</dbReference>
<dbReference type="Pfam" id="PF00702">
    <property type="entry name" value="Hydrolase"/>
    <property type="match status" value="1"/>
</dbReference>
<dbReference type="Gene3D" id="3.40.50.1000">
    <property type="entry name" value="HAD superfamily/HAD-like"/>
    <property type="match status" value="1"/>
</dbReference>
<comment type="caution">
    <text evidence="1">The sequence shown here is derived from an EMBL/GenBank/DDBJ whole genome shotgun (WGS) entry which is preliminary data.</text>
</comment>
<dbReference type="PANTHER" id="PTHR43885:SF1">
    <property type="entry name" value="SUPERFAMILY HYDROLASE, PUTATIVE (AFU_ORTHOLOGUE AFUA_4G13290)-RELATED"/>
    <property type="match status" value="1"/>
</dbReference>
<accession>X0U5L8</accession>
<feature type="non-terminal residue" evidence="1">
    <location>
        <position position="97"/>
    </location>
</feature>
<sequence length="97" mass="10690">MVIKGVLFDFDGTLTVPGAINFLKIKDSLGCPREKPILEFIESLDKDEQQKAYSLLDRYEEEAARISLPAPGAEGVIKKLKDKGIPLGIMTRNSLNA</sequence>